<accession>A0ABY6UPP3</accession>
<protein>
    <submittedName>
        <fullName evidence="1">Uncharacterized protein</fullName>
    </submittedName>
</protein>
<proteinExistence type="predicted"/>
<organism evidence="1 2">
    <name type="scientific">Bionectria ochroleuca</name>
    <name type="common">Gliocladium roseum</name>
    <dbReference type="NCBI Taxonomy" id="29856"/>
    <lineage>
        <taxon>Eukaryota</taxon>
        <taxon>Fungi</taxon>
        <taxon>Dikarya</taxon>
        <taxon>Ascomycota</taxon>
        <taxon>Pezizomycotina</taxon>
        <taxon>Sordariomycetes</taxon>
        <taxon>Hypocreomycetidae</taxon>
        <taxon>Hypocreales</taxon>
        <taxon>Bionectriaceae</taxon>
        <taxon>Clonostachys</taxon>
    </lineage>
</organism>
<gene>
    <name evidence="1" type="ORF">CLO192961_LOCUS345548</name>
</gene>
<keyword evidence="2" id="KW-1185">Reference proteome</keyword>
<sequence length="64" mass="7305">MYMPCPVRMLSSFPTSSPMRPIWAMNGWCAYSTPYLSKGNPVRRYSPSPLDPWAVVFRLAHAIN</sequence>
<evidence type="ECO:0000313" key="1">
    <source>
        <dbReference type="EMBL" id="VUC33317.1"/>
    </source>
</evidence>
<dbReference type="Proteomes" id="UP000766486">
    <property type="component" value="Unassembled WGS sequence"/>
</dbReference>
<name>A0ABY6UPP3_BIOOC</name>
<dbReference type="EMBL" id="CABFNS010000861">
    <property type="protein sequence ID" value="VUC33317.1"/>
    <property type="molecule type" value="Genomic_DNA"/>
</dbReference>
<evidence type="ECO:0000313" key="2">
    <source>
        <dbReference type="Proteomes" id="UP000766486"/>
    </source>
</evidence>
<reference evidence="1 2" key="1">
    <citation type="submission" date="2019-06" db="EMBL/GenBank/DDBJ databases">
        <authorList>
            <person name="Broberg M."/>
        </authorList>
    </citation>
    <scope>NUCLEOTIDE SEQUENCE [LARGE SCALE GENOMIC DNA]</scope>
</reference>
<comment type="caution">
    <text evidence="1">The sequence shown here is derived from an EMBL/GenBank/DDBJ whole genome shotgun (WGS) entry which is preliminary data.</text>
</comment>